<evidence type="ECO:0000256" key="3">
    <source>
        <dbReference type="PROSITE-ProRule" id="PRU00464"/>
    </source>
</evidence>
<feature type="active site" description="Tele-AMP-histidine intermediate" evidence="1">
    <location>
        <position position="98"/>
    </location>
</feature>
<dbReference type="AlphaFoldDB" id="A0A1F5T805"/>
<accession>A0A1F5T805</accession>
<gene>
    <name evidence="5" type="ORF">A2482_00985</name>
</gene>
<dbReference type="PROSITE" id="PS51084">
    <property type="entry name" value="HIT_2"/>
    <property type="match status" value="1"/>
</dbReference>
<protein>
    <recommendedName>
        <fullName evidence="4">HIT domain-containing protein</fullName>
    </recommendedName>
</protein>
<dbReference type="Pfam" id="PF01230">
    <property type="entry name" value="HIT"/>
    <property type="match status" value="1"/>
</dbReference>
<organism evidence="5 6">
    <name type="scientific">Candidatus Falkowbacteria bacterium RIFOXYC2_FULL_48_21</name>
    <dbReference type="NCBI Taxonomy" id="1798005"/>
    <lineage>
        <taxon>Bacteria</taxon>
        <taxon>Candidatus Falkowiibacteriota</taxon>
    </lineage>
</organism>
<evidence type="ECO:0000313" key="6">
    <source>
        <dbReference type="Proteomes" id="UP000178656"/>
    </source>
</evidence>
<comment type="caution">
    <text evidence="5">The sequence shown here is derived from an EMBL/GenBank/DDBJ whole genome shotgun (WGS) entry which is preliminary data.</text>
</comment>
<feature type="short sequence motif" description="Histidine triad motif" evidence="2 3">
    <location>
        <begin position="96"/>
        <end position="100"/>
    </location>
</feature>
<sequence>MDCLFCKIINGEVPAQVVYEDKSVLAFLDLFPSNPGHVLVVPKKHCENLLDASGEDLRSLISVIPKIATAALKSVECEGFNLAVNNGQVAGQVIPHLHFHIVPRIEGDGHELFHGTRAKVEDLEEIKEKLRRNLSA</sequence>
<dbReference type="Gene3D" id="3.30.428.10">
    <property type="entry name" value="HIT-like"/>
    <property type="match status" value="1"/>
</dbReference>
<dbReference type="InterPro" id="IPR001310">
    <property type="entry name" value="Histidine_triad_HIT"/>
</dbReference>
<dbReference type="EMBL" id="MFGM01000057">
    <property type="protein sequence ID" value="OGF35088.1"/>
    <property type="molecule type" value="Genomic_DNA"/>
</dbReference>
<reference evidence="5 6" key="1">
    <citation type="journal article" date="2016" name="Nat. Commun.">
        <title>Thousands of microbial genomes shed light on interconnected biogeochemical processes in an aquifer system.</title>
        <authorList>
            <person name="Anantharaman K."/>
            <person name="Brown C.T."/>
            <person name="Hug L.A."/>
            <person name="Sharon I."/>
            <person name="Castelle C.J."/>
            <person name="Probst A.J."/>
            <person name="Thomas B.C."/>
            <person name="Singh A."/>
            <person name="Wilkins M.J."/>
            <person name="Karaoz U."/>
            <person name="Brodie E.L."/>
            <person name="Williams K.H."/>
            <person name="Hubbard S.S."/>
            <person name="Banfield J.F."/>
        </authorList>
    </citation>
    <scope>NUCLEOTIDE SEQUENCE [LARGE SCALE GENOMIC DNA]</scope>
</reference>
<dbReference type="PROSITE" id="PS00892">
    <property type="entry name" value="HIT_1"/>
    <property type="match status" value="1"/>
</dbReference>
<dbReference type="Proteomes" id="UP000178656">
    <property type="component" value="Unassembled WGS sequence"/>
</dbReference>
<dbReference type="PANTHER" id="PTHR46648">
    <property type="entry name" value="HIT FAMILY PROTEIN 1"/>
    <property type="match status" value="1"/>
</dbReference>
<dbReference type="InterPro" id="IPR039384">
    <property type="entry name" value="HINT"/>
</dbReference>
<feature type="domain" description="HIT" evidence="4">
    <location>
        <begin position="4"/>
        <end position="111"/>
    </location>
</feature>
<dbReference type="CDD" id="cd01277">
    <property type="entry name" value="HINT_subgroup"/>
    <property type="match status" value="1"/>
</dbReference>
<dbReference type="GO" id="GO:0009117">
    <property type="term" value="P:nucleotide metabolic process"/>
    <property type="evidence" value="ECO:0007669"/>
    <property type="project" value="TreeGrafter"/>
</dbReference>
<evidence type="ECO:0000256" key="2">
    <source>
        <dbReference type="PIRSR" id="PIRSR601310-3"/>
    </source>
</evidence>
<dbReference type="InterPro" id="IPR036265">
    <property type="entry name" value="HIT-like_sf"/>
</dbReference>
<dbReference type="PANTHER" id="PTHR46648:SF1">
    <property type="entry name" value="ADENOSINE 5'-MONOPHOSPHORAMIDASE HNT1"/>
    <property type="match status" value="1"/>
</dbReference>
<dbReference type="PRINTS" id="PR00332">
    <property type="entry name" value="HISTRIAD"/>
</dbReference>
<dbReference type="SUPFAM" id="SSF54197">
    <property type="entry name" value="HIT-like"/>
    <property type="match status" value="1"/>
</dbReference>
<proteinExistence type="predicted"/>
<dbReference type="InterPro" id="IPR019808">
    <property type="entry name" value="Histidine_triad_CS"/>
</dbReference>
<dbReference type="GO" id="GO:0003824">
    <property type="term" value="F:catalytic activity"/>
    <property type="evidence" value="ECO:0007669"/>
    <property type="project" value="InterPro"/>
</dbReference>
<dbReference type="InterPro" id="IPR011146">
    <property type="entry name" value="HIT-like"/>
</dbReference>
<evidence type="ECO:0000259" key="4">
    <source>
        <dbReference type="PROSITE" id="PS51084"/>
    </source>
</evidence>
<name>A0A1F5T805_9BACT</name>
<evidence type="ECO:0000313" key="5">
    <source>
        <dbReference type="EMBL" id="OGF35088.1"/>
    </source>
</evidence>
<evidence type="ECO:0000256" key="1">
    <source>
        <dbReference type="PIRSR" id="PIRSR601310-1"/>
    </source>
</evidence>